<feature type="transmembrane region" description="Helical" evidence="8">
    <location>
        <begin position="385"/>
        <end position="407"/>
    </location>
</feature>
<feature type="region of interest" description="Disordered" evidence="7">
    <location>
        <begin position="82"/>
        <end position="208"/>
    </location>
</feature>
<feature type="chain" id="PRO_5021242972" description="Transmembrane protein 198" evidence="9">
    <location>
        <begin position="27"/>
        <end position="498"/>
    </location>
</feature>
<evidence type="ECO:0000313" key="11">
    <source>
        <dbReference type="EMBL" id="TPX56593.1"/>
    </source>
</evidence>
<dbReference type="Pfam" id="PF13886">
    <property type="entry name" value="TM7S3_TM198"/>
    <property type="match status" value="1"/>
</dbReference>
<keyword evidence="3 8" id="KW-0812">Transmembrane</keyword>
<evidence type="ECO:0000256" key="9">
    <source>
        <dbReference type="SAM" id="SignalP"/>
    </source>
</evidence>
<keyword evidence="9" id="KW-0732">Signal</keyword>
<gene>
    <name evidence="11" type="ORF">PhCBS80983_g04448</name>
</gene>
<feature type="region of interest" description="Disordered" evidence="7">
    <location>
        <begin position="457"/>
        <end position="484"/>
    </location>
</feature>
<feature type="domain" description="TM7S3/TM198-like" evidence="10">
    <location>
        <begin position="253"/>
        <end position="448"/>
    </location>
</feature>
<feature type="transmembrane region" description="Helical" evidence="8">
    <location>
        <begin position="332"/>
        <end position="351"/>
    </location>
</feature>
<dbReference type="AlphaFoldDB" id="A0A507DXV2"/>
<keyword evidence="4 8" id="KW-1133">Transmembrane helix</keyword>
<evidence type="ECO:0000256" key="6">
    <source>
        <dbReference type="ARBA" id="ARBA00049737"/>
    </source>
</evidence>
<feature type="transmembrane region" description="Helical" evidence="8">
    <location>
        <begin position="306"/>
        <end position="325"/>
    </location>
</feature>
<feature type="transmembrane region" description="Helical" evidence="8">
    <location>
        <begin position="427"/>
        <end position="448"/>
    </location>
</feature>
<evidence type="ECO:0000313" key="12">
    <source>
        <dbReference type="Proteomes" id="UP000318582"/>
    </source>
</evidence>
<dbReference type="STRING" id="109895.A0A507DXV2"/>
<name>A0A507DXV2_9FUNG</name>
<comment type="subcellular location">
    <subcellularLocation>
        <location evidence="1">Membrane</location>
        <topology evidence="1">Multi-pass membrane protein</topology>
    </subcellularLocation>
</comment>
<feature type="signal peptide" evidence="9">
    <location>
        <begin position="1"/>
        <end position="26"/>
    </location>
</feature>
<keyword evidence="12" id="KW-1185">Reference proteome</keyword>
<keyword evidence="5 8" id="KW-0472">Membrane</keyword>
<evidence type="ECO:0000256" key="3">
    <source>
        <dbReference type="ARBA" id="ARBA00022692"/>
    </source>
</evidence>
<evidence type="ECO:0000256" key="4">
    <source>
        <dbReference type="ARBA" id="ARBA00022989"/>
    </source>
</evidence>
<dbReference type="Proteomes" id="UP000318582">
    <property type="component" value="Unassembled WGS sequence"/>
</dbReference>
<dbReference type="PANTHER" id="PTHR31247">
    <property type="entry name" value="TRANSMEMBRANE PROTEIN 198 FAMILY MEMBER"/>
    <property type="match status" value="1"/>
</dbReference>
<dbReference type="PANTHER" id="PTHR31247:SF5">
    <property type="entry name" value="DUF4203 DOMAIN-CONTAINING PROTEIN"/>
    <property type="match status" value="1"/>
</dbReference>
<evidence type="ECO:0000256" key="2">
    <source>
        <dbReference type="ARBA" id="ARBA00006244"/>
    </source>
</evidence>
<dbReference type="EMBL" id="QEAQ01000070">
    <property type="protein sequence ID" value="TPX56593.1"/>
    <property type="molecule type" value="Genomic_DNA"/>
</dbReference>
<feature type="compositionally biased region" description="Pro residues" evidence="7">
    <location>
        <begin position="105"/>
        <end position="139"/>
    </location>
</feature>
<evidence type="ECO:0000256" key="7">
    <source>
        <dbReference type="SAM" id="MobiDB-lite"/>
    </source>
</evidence>
<dbReference type="InterPro" id="IPR040236">
    <property type="entry name" value="TMEM198"/>
</dbReference>
<evidence type="ECO:0000256" key="5">
    <source>
        <dbReference type="ARBA" id="ARBA00023136"/>
    </source>
</evidence>
<accession>A0A507DXV2</accession>
<evidence type="ECO:0000256" key="8">
    <source>
        <dbReference type="SAM" id="Phobius"/>
    </source>
</evidence>
<feature type="transmembrane region" description="Helical" evidence="8">
    <location>
        <begin position="363"/>
        <end position="380"/>
    </location>
</feature>
<evidence type="ECO:0000256" key="1">
    <source>
        <dbReference type="ARBA" id="ARBA00004141"/>
    </source>
</evidence>
<dbReference type="InterPro" id="IPR025256">
    <property type="entry name" value="TM7S3/TM198-like_dom"/>
</dbReference>
<evidence type="ECO:0000259" key="10">
    <source>
        <dbReference type="Pfam" id="PF13886"/>
    </source>
</evidence>
<protein>
    <recommendedName>
        <fullName evidence="6">Transmembrane protein 198</fullName>
    </recommendedName>
</protein>
<feature type="compositionally biased region" description="Low complexity" evidence="7">
    <location>
        <begin position="188"/>
        <end position="202"/>
    </location>
</feature>
<dbReference type="GO" id="GO:0005886">
    <property type="term" value="C:plasma membrane"/>
    <property type="evidence" value="ECO:0007669"/>
    <property type="project" value="TreeGrafter"/>
</dbReference>
<comment type="caution">
    <text evidence="11">The sequence shown here is derived from an EMBL/GenBank/DDBJ whole genome shotgun (WGS) entry which is preliminary data.</text>
</comment>
<comment type="similarity">
    <text evidence="2">Belongs to the TMEM198 family.</text>
</comment>
<organism evidence="11 12">
    <name type="scientific">Powellomyces hirtus</name>
    <dbReference type="NCBI Taxonomy" id="109895"/>
    <lineage>
        <taxon>Eukaryota</taxon>
        <taxon>Fungi</taxon>
        <taxon>Fungi incertae sedis</taxon>
        <taxon>Chytridiomycota</taxon>
        <taxon>Chytridiomycota incertae sedis</taxon>
        <taxon>Chytridiomycetes</taxon>
        <taxon>Spizellomycetales</taxon>
        <taxon>Powellomycetaceae</taxon>
        <taxon>Powellomyces</taxon>
    </lineage>
</organism>
<reference evidence="11 12" key="1">
    <citation type="journal article" date="2019" name="Sci. Rep.">
        <title>Comparative genomics of chytrid fungi reveal insights into the obligate biotrophic and pathogenic lifestyle of Synchytrium endobioticum.</title>
        <authorList>
            <person name="van de Vossenberg B.T.L.H."/>
            <person name="Warris S."/>
            <person name="Nguyen H.D.T."/>
            <person name="van Gent-Pelzer M.P.E."/>
            <person name="Joly D.L."/>
            <person name="van de Geest H.C."/>
            <person name="Bonants P.J.M."/>
            <person name="Smith D.S."/>
            <person name="Levesque C.A."/>
            <person name="van der Lee T.A.J."/>
        </authorList>
    </citation>
    <scope>NUCLEOTIDE SEQUENCE [LARGE SCALE GENOMIC DNA]</scope>
    <source>
        <strain evidence="11 12">CBS 809.83</strain>
    </source>
</reference>
<feature type="transmembrane region" description="Helical" evidence="8">
    <location>
        <begin position="247"/>
        <end position="266"/>
    </location>
</feature>
<proteinExistence type="inferred from homology"/>
<feature type="transmembrane region" description="Helical" evidence="8">
    <location>
        <begin position="273"/>
        <end position="294"/>
    </location>
</feature>
<sequence length="498" mass="53102">MATATGRLLLLLLLVLATLAPSPVSALSPYRSSLRPRHPLPDEQDLAREQQRQFQNWLAQQRERVPLKDDLPHIPNDWFDRLPSLPSLGAPSTAGDKVQETPSSDPIPTPSASPPTGRPIPFPPTGPGIPSPPRSPPNSLPWLDDEDEGDDGSIGRPPTRVANGRSDDDDTADRTHDVPAARPQMIKAAAGSPASSPASAGSEQQLIKEPSPEFTALKASAAAPATDDRGALGEFGNINEKLRTINVYNTLGAIILIITGILFVFSGHHMFKLVLFIGGFYAGGLCSYIVLSAIENRGHSFGDSRDLLFFVITLVVGLAIGTLFVCIWKLGLVAVGAMLGFTIAMLVLSLATNGLISQGTGRTIFIIVLTVVGGIAVLFLERPILVVGTSVAGAFAIMWGVDVFTKAGLVEATRQFLAGNGTYQPTTWVYVELGGIVLIALVGILVQWRGLRAKERRHTDGGSSKMHAARSVGSSSKSTNPERTKLVAEFEKIVVRKP</sequence>